<protein>
    <submittedName>
        <fullName evidence="2">Uncharacterized protein</fullName>
    </submittedName>
</protein>
<accession>X1CVQ5</accession>
<comment type="caution">
    <text evidence="2">The sequence shown here is derived from an EMBL/GenBank/DDBJ whole genome shotgun (WGS) entry which is preliminary data.</text>
</comment>
<feature type="compositionally biased region" description="Basic and acidic residues" evidence="1">
    <location>
        <begin position="1"/>
        <end position="11"/>
    </location>
</feature>
<name>X1CVQ5_9ZZZZ</name>
<gene>
    <name evidence="2" type="ORF">S01H4_32462</name>
</gene>
<organism evidence="2">
    <name type="scientific">marine sediment metagenome</name>
    <dbReference type="NCBI Taxonomy" id="412755"/>
    <lineage>
        <taxon>unclassified sequences</taxon>
        <taxon>metagenomes</taxon>
        <taxon>ecological metagenomes</taxon>
    </lineage>
</organism>
<feature type="region of interest" description="Disordered" evidence="1">
    <location>
        <begin position="1"/>
        <end position="30"/>
    </location>
</feature>
<proteinExistence type="predicted"/>
<sequence>MAMKWNSRDYQFDPNGGNARESFEKHNESMREFRSSHANVVMVNGPRLGETALLERMESLRVSRTMMGTGGSRLVNGTTDWSALVSVLKVAGYKLAQN</sequence>
<evidence type="ECO:0000256" key="1">
    <source>
        <dbReference type="SAM" id="MobiDB-lite"/>
    </source>
</evidence>
<reference evidence="2" key="1">
    <citation type="journal article" date="2014" name="Front. Microbiol.">
        <title>High frequency of phylogenetically diverse reductive dehalogenase-homologous genes in deep subseafloor sedimentary metagenomes.</title>
        <authorList>
            <person name="Kawai M."/>
            <person name="Futagami T."/>
            <person name="Toyoda A."/>
            <person name="Takaki Y."/>
            <person name="Nishi S."/>
            <person name="Hori S."/>
            <person name="Arai W."/>
            <person name="Tsubouchi T."/>
            <person name="Morono Y."/>
            <person name="Uchiyama I."/>
            <person name="Ito T."/>
            <person name="Fujiyama A."/>
            <person name="Inagaki F."/>
            <person name="Takami H."/>
        </authorList>
    </citation>
    <scope>NUCLEOTIDE SEQUENCE</scope>
    <source>
        <strain evidence="2">Expedition CK06-06</strain>
    </source>
</reference>
<feature type="compositionally biased region" description="Basic and acidic residues" evidence="1">
    <location>
        <begin position="21"/>
        <end position="30"/>
    </location>
</feature>
<evidence type="ECO:0000313" key="2">
    <source>
        <dbReference type="EMBL" id="GAG88276.1"/>
    </source>
</evidence>
<dbReference type="AlphaFoldDB" id="X1CVQ5"/>
<dbReference type="EMBL" id="BART01016971">
    <property type="protein sequence ID" value="GAG88276.1"/>
    <property type="molecule type" value="Genomic_DNA"/>
</dbReference>